<dbReference type="PANTHER" id="PTHR30588">
    <property type="entry name" value="BRANCHED-CHAIN AMINO ACID TRANSPORT SYSTEM 2 CARRIER PROTEIN"/>
    <property type="match status" value="1"/>
</dbReference>
<comment type="similarity">
    <text evidence="2">Belongs to the branched chain amino acid transporter family.</text>
</comment>
<sequence>MRENKLSRSQFMTISLTLFAMYFGAGNFIFPPNLGKEAGDHFYIAILFFCATAVLIPVLGVAGIARAKGLRNLVDRVDPIFAIVFIVLLYLTIGPLFAIPRAANMPFDIAIKPFINLDNLQIYLMVYSALYFALNYYLCMNPSRLVKLLGRYLTPILLVLILLLFGAGFLFPIGEFVAATGDYAAHPAAKGFVEGYQTMDTLASLAFGIIVINAIRAVGIKDEDHLVGSTIKAGIMAGIILMLIYLMLGYLGATSASLFKDTAINGAELLSRISDHYFGGAGVIILGSAFFLACLTTTLGLITSAGEYFVELTNGRVRYKVWVILWCVIGFGVANFGLTTIIKGSIPVLVAIYPVAIILVILSLINHLIDSNKIIYRACVYTCVIIGIVNGLDIIGVNIPLLTNFIKTFPFYDSMLGWIVPSIVAFALSYVYYFVLDKKEGSY</sequence>
<feature type="transmembrane region" description="Helical" evidence="9">
    <location>
        <begin position="231"/>
        <end position="251"/>
    </location>
</feature>
<feature type="transmembrane region" description="Helical" evidence="9">
    <location>
        <begin position="201"/>
        <end position="219"/>
    </location>
</feature>
<keyword evidence="3" id="KW-0813">Transport</keyword>
<feature type="transmembrane region" description="Helical" evidence="9">
    <location>
        <begin position="77"/>
        <end position="100"/>
    </location>
</feature>
<protein>
    <submittedName>
        <fullName evidence="10">Branched-chain amino acid transport system II carrier protein</fullName>
    </submittedName>
</protein>
<dbReference type="InterPro" id="IPR004685">
    <property type="entry name" value="Brnchd-chn_aa_trnsp_Livcs"/>
</dbReference>
<feature type="transmembrane region" description="Helical" evidence="9">
    <location>
        <begin position="152"/>
        <end position="173"/>
    </location>
</feature>
<evidence type="ECO:0000256" key="8">
    <source>
        <dbReference type="ARBA" id="ARBA00023136"/>
    </source>
</evidence>
<keyword evidence="5 9" id="KW-0812">Transmembrane</keyword>
<keyword evidence="7 9" id="KW-1133">Transmembrane helix</keyword>
<evidence type="ECO:0000313" key="10">
    <source>
        <dbReference type="EMBL" id="MBR8463673.1"/>
    </source>
</evidence>
<evidence type="ECO:0000256" key="2">
    <source>
        <dbReference type="ARBA" id="ARBA00008540"/>
    </source>
</evidence>
<comment type="subcellular location">
    <subcellularLocation>
        <location evidence="1">Cell membrane</location>
        <topology evidence="1">Multi-pass membrane protein</topology>
    </subcellularLocation>
</comment>
<dbReference type="RefSeq" id="WP_212141784.1">
    <property type="nucleotide sequence ID" value="NZ_JAGSSW010000003.1"/>
</dbReference>
<dbReference type="Pfam" id="PF05525">
    <property type="entry name" value="Branch_AA_trans"/>
    <property type="match status" value="1"/>
</dbReference>
<dbReference type="Proteomes" id="UP000682951">
    <property type="component" value="Unassembled WGS sequence"/>
</dbReference>
<proteinExistence type="inferred from homology"/>
<evidence type="ECO:0000256" key="7">
    <source>
        <dbReference type="ARBA" id="ARBA00022989"/>
    </source>
</evidence>
<evidence type="ECO:0000256" key="1">
    <source>
        <dbReference type="ARBA" id="ARBA00004651"/>
    </source>
</evidence>
<feature type="transmembrane region" description="Helical" evidence="9">
    <location>
        <begin position="120"/>
        <end position="140"/>
    </location>
</feature>
<feature type="transmembrane region" description="Helical" evidence="9">
    <location>
        <begin position="277"/>
        <end position="302"/>
    </location>
</feature>
<feature type="transmembrane region" description="Helical" evidence="9">
    <location>
        <begin position="415"/>
        <end position="435"/>
    </location>
</feature>
<gene>
    <name evidence="10" type="primary">brnQ</name>
    <name evidence="10" type="ORF">KDD93_03675</name>
</gene>
<organism evidence="10 11">
    <name type="scientific">Campylobacter anatolicus</name>
    <dbReference type="NCBI Taxonomy" id="2829105"/>
    <lineage>
        <taxon>Bacteria</taxon>
        <taxon>Pseudomonadati</taxon>
        <taxon>Campylobacterota</taxon>
        <taxon>Epsilonproteobacteria</taxon>
        <taxon>Campylobacterales</taxon>
        <taxon>Campylobacteraceae</taxon>
        <taxon>Campylobacter</taxon>
    </lineage>
</organism>
<name>A0ABS5HHC0_9BACT</name>
<reference evidence="10 11" key="1">
    <citation type="submission" date="2021-04" db="EMBL/GenBank/DDBJ databases">
        <title>Molecular and phenotypic characterization and identification of bacterial isolates recovered from the Anatolian ground squirrels (Spermophilus xanthoprymnus) and which have the potential to form a new species in the Campylobacter genus.</title>
        <authorList>
            <person name="Aydin F."/>
            <person name="Abay S."/>
            <person name="Kayman T."/>
            <person name="Karakaya E."/>
            <person name="Mustak H.K."/>
            <person name="Mustak I.B."/>
            <person name="Bilgin N."/>
            <person name="Duzler A."/>
            <person name="Sahin O."/>
            <person name="Guran O."/>
            <person name="Saticioglu I.B."/>
        </authorList>
    </citation>
    <scope>NUCLEOTIDE SEQUENCE [LARGE SCALE GENOMIC DNA]</scope>
    <source>
        <strain evidence="11">faydin-G24</strain>
    </source>
</reference>
<keyword evidence="11" id="KW-1185">Reference proteome</keyword>
<evidence type="ECO:0000256" key="6">
    <source>
        <dbReference type="ARBA" id="ARBA00022970"/>
    </source>
</evidence>
<keyword evidence="8 9" id="KW-0472">Membrane</keyword>
<accession>A0ABS5HHC0</accession>
<feature type="transmembrane region" description="Helical" evidence="9">
    <location>
        <begin position="378"/>
        <end position="403"/>
    </location>
</feature>
<feature type="transmembrane region" description="Helical" evidence="9">
    <location>
        <begin position="12"/>
        <end position="30"/>
    </location>
</feature>
<evidence type="ECO:0000256" key="9">
    <source>
        <dbReference type="SAM" id="Phobius"/>
    </source>
</evidence>
<feature type="transmembrane region" description="Helical" evidence="9">
    <location>
        <begin position="323"/>
        <end position="342"/>
    </location>
</feature>
<evidence type="ECO:0000313" key="11">
    <source>
        <dbReference type="Proteomes" id="UP000682951"/>
    </source>
</evidence>
<comment type="caution">
    <text evidence="10">The sequence shown here is derived from an EMBL/GenBank/DDBJ whole genome shotgun (WGS) entry which is preliminary data.</text>
</comment>
<dbReference type="NCBIfam" id="TIGR00796">
    <property type="entry name" value="livcs"/>
    <property type="match status" value="1"/>
</dbReference>
<dbReference type="PANTHER" id="PTHR30588:SF7">
    <property type="entry name" value="BRANCHED-CHAIN AMINO ACID CARRIER PROTEIN SAOUHSC_01411-RELATED"/>
    <property type="match status" value="1"/>
</dbReference>
<evidence type="ECO:0000256" key="4">
    <source>
        <dbReference type="ARBA" id="ARBA00022475"/>
    </source>
</evidence>
<evidence type="ECO:0000256" key="5">
    <source>
        <dbReference type="ARBA" id="ARBA00022692"/>
    </source>
</evidence>
<keyword evidence="6" id="KW-0029">Amino-acid transport</keyword>
<feature type="transmembrane region" description="Helical" evidence="9">
    <location>
        <begin position="42"/>
        <end position="65"/>
    </location>
</feature>
<dbReference type="EMBL" id="JAGSSW010000003">
    <property type="protein sequence ID" value="MBR8463673.1"/>
    <property type="molecule type" value="Genomic_DNA"/>
</dbReference>
<keyword evidence="4" id="KW-1003">Cell membrane</keyword>
<feature type="transmembrane region" description="Helical" evidence="9">
    <location>
        <begin position="348"/>
        <end position="366"/>
    </location>
</feature>
<evidence type="ECO:0000256" key="3">
    <source>
        <dbReference type="ARBA" id="ARBA00022448"/>
    </source>
</evidence>